<dbReference type="KEGG" id="mmt:Metme_3460"/>
<dbReference type="EMBL" id="CP002738">
    <property type="protein sequence ID" value="AEG01828.1"/>
    <property type="molecule type" value="Genomic_DNA"/>
</dbReference>
<reference evidence="3" key="3">
    <citation type="submission" date="2011-05" db="EMBL/GenBank/DDBJ databases">
        <title>Complete sequence of Methylomonas methanica MC09.</title>
        <authorList>
            <consortium name="US DOE Joint Genome Institute"/>
            <person name="Lucas S."/>
            <person name="Han J."/>
            <person name="Lapidus A."/>
            <person name="Cheng J.-F."/>
            <person name="Goodwin L."/>
            <person name="Pitluck S."/>
            <person name="Peters L."/>
            <person name="Mikhailova N."/>
            <person name="Teshima H."/>
            <person name="Han C."/>
            <person name="Tapia R."/>
            <person name="Land M."/>
            <person name="Hauser L."/>
            <person name="Kyrpides N."/>
            <person name="Ivanova N."/>
            <person name="Pagani I."/>
            <person name="Stein L."/>
            <person name="Woyke T."/>
        </authorList>
    </citation>
    <scope>NUCLEOTIDE SEQUENCE [LARGE SCALE GENOMIC DNA]</scope>
    <source>
        <strain evidence="3">MC09</strain>
    </source>
</reference>
<evidence type="ECO:0000313" key="3">
    <source>
        <dbReference type="Proteomes" id="UP000008888"/>
    </source>
</evidence>
<evidence type="ECO:0000313" key="2">
    <source>
        <dbReference type="EMBL" id="AEG01828.1"/>
    </source>
</evidence>
<gene>
    <name evidence="2" type="ordered locus">Metme_3460</name>
</gene>
<reference key="2">
    <citation type="submission" date="2011-05" db="EMBL/GenBank/DDBJ databases">
        <title>Complete genome sequence of the aerobic marine methanotroph Methylomonas methanica MC09.</title>
        <authorList>
            <person name="Boden R."/>
            <person name="Cunliffe M."/>
            <person name="Scanlan J."/>
            <person name="Moussard H."/>
            <person name="Kits K.D."/>
            <person name="Klotz M."/>
            <person name="Jetten M."/>
            <person name="Vuilleumier S."/>
            <person name="Han J."/>
            <person name="Peters L."/>
            <person name="Mikhailova N."/>
            <person name="Teshima H."/>
            <person name="Tapia R."/>
            <person name="Kyrpides N."/>
            <person name="Ivanova N."/>
            <person name="Pagani I."/>
            <person name="Cheng J.-F."/>
            <person name="Goodwin L."/>
            <person name="Han C."/>
            <person name="Hauser L."/>
            <person name="Land M."/>
            <person name="Lapidus A."/>
            <person name="Lucas S."/>
            <person name="Pitluck S."/>
            <person name="Woyke T."/>
            <person name="Stein L.Y."/>
            <person name="Murrell C."/>
        </authorList>
    </citation>
    <scope>NUCLEOTIDE SEQUENCE</scope>
    <source>
        <strain>MC09</strain>
    </source>
</reference>
<dbReference type="OrthoDB" id="6447592at2"/>
<evidence type="ECO:0000256" key="1">
    <source>
        <dbReference type="SAM" id="MobiDB-lite"/>
    </source>
</evidence>
<evidence type="ECO:0008006" key="4">
    <source>
        <dbReference type="Google" id="ProtNLM"/>
    </source>
</evidence>
<feature type="compositionally biased region" description="Basic and acidic residues" evidence="1">
    <location>
        <begin position="77"/>
        <end position="88"/>
    </location>
</feature>
<organism evidence="2 3">
    <name type="scientific">Methylomonas methanica (strain DSM 25384 / MC09)</name>
    <dbReference type="NCBI Taxonomy" id="857087"/>
    <lineage>
        <taxon>Bacteria</taxon>
        <taxon>Pseudomonadati</taxon>
        <taxon>Pseudomonadota</taxon>
        <taxon>Gammaproteobacteria</taxon>
        <taxon>Methylococcales</taxon>
        <taxon>Methylococcaceae</taxon>
        <taxon>Methylomonas</taxon>
    </lineage>
</organism>
<name>G0A734_METMM</name>
<sequence length="124" mass="14271">MSDIKTRLLKAIESLDLTFPQLERRTGIKAMKWRNLKNTATRVNEDHLEGLKKICPQYIYWVMTGEELPESGQIKPAQDKAEEQEGNKDNNLLTPELKQAIKHVAQKIVEEAEREKNEKQTKGG</sequence>
<dbReference type="HOGENOM" id="CLU_2001203_0_0_6"/>
<dbReference type="Gene3D" id="1.10.260.40">
    <property type="entry name" value="lambda repressor-like DNA-binding domains"/>
    <property type="match status" value="1"/>
</dbReference>
<accession>G0A734</accession>
<keyword evidence="3" id="KW-1185">Reference proteome</keyword>
<reference evidence="2 3" key="1">
    <citation type="journal article" date="2011" name="J. Bacteriol.">
        <title>Complete Genome Sequence of the Aerobic Marine Methanotroph Methylomonas methanica MC09.</title>
        <authorList>
            <person name="Boden R."/>
            <person name="Cunliffe M."/>
            <person name="Scanlan J."/>
            <person name="Moussard H."/>
            <person name="Kits K.D."/>
            <person name="Klotz M.G."/>
            <person name="Jetten M.S."/>
            <person name="Vuilleumier S."/>
            <person name="Han J."/>
            <person name="Peters L."/>
            <person name="Mikhailova N."/>
            <person name="Teshima H."/>
            <person name="Tapia R."/>
            <person name="Kyrpides N."/>
            <person name="Ivanova N."/>
            <person name="Pagani I."/>
            <person name="Cheng J.F."/>
            <person name="Goodwin L."/>
            <person name="Han C."/>
            <person name="Hauser L."/>
            <person name="Land M.L."/>
            <person name="Lapidus A."/>
            <person name="Lucas S."/>
            <person name="Pitluck S."/>
            <person name="Woyke T."/>
            <person name="Stein L."/>
            <person name="Murrell J.C."/>
        </authorList>
    </citation>
    <scope>NUCLEOTIDE SEQUENCE [LARGE SCALE GENOMIC DNA]</scope>
    <source>
        <strain evidence="2 3">MC09</strain>
    </source>
</reference>
<proteinExistence type="predicted"/>
<dbReference type="InterPro" id="IPR010982">
    <property type="entry name" value="Lambda_DNA-bd_dom_sf"/>
</dbReference>
<dbReference type="AlphaFoldDB" id="G0A734"/>
<dbReference type="GO" id="GO:0003677">
    <property type="term" value="F:DNA binding"/>
    <property type="evidence" value="ECO:0007669"/>
    <property type="project" value="InterPro"/>
</dbReference>
<feature type="region of interest" description="Disordered" evidence="1">
    <location>
        <begin position="70"/>
        <end position="92"/>
    </location>
</feature>
<dbReference type="RefSeq" id="WP_013820053.1">
    <property type="nucleotide sequence ID" value="NC_015572.1"/>
</dbReference>
<protein>
    <recommendedName>
        <fullName evidence="4">DNA-binding protein</fullName>
    </recommendedName>
</protein>
<dbReference type="Proteomes" id="UP000008888">
    <property type="component" value="Chromosome"/>
</dbReference>